<name>A0A8S1ETZ2_9PELO</name>
<organism evidence="3 4">
    <name type="scientific">Caenorhabditis bovis</name>
    <dbReference type="NCBI Taxonomy" id="2654633"/>
    <lineage>
        <taxon>Eukaryota</taxon>
        <taxon>Metazoa</taxon>
        <taxon>Ecdysozoa</taxon>
        <taxon>Nematoda</taxon>
        <taxon>Chromadorea</taxon>
        <taxon>Rhabditida</taxon>
        <taxon>Rhabditina</taxon>
        <taxon>Rhabditomorpha</taxon>
        <taxon>Rhabditoidea</taxon>
        <taxon>Rhabditidae</taxon>
        <taxon>Peloderinae</taxon>
        <taxon>Caenorhabditis</taxon>
    </lineage>
</organism>
<feature type="region of interest" description="Disordered" evidence="1">
    <location>
        <begin position="120"/>
        <end position="143"/>
    </location>
</feature>
<dbReference type="AlphaFoldDB" id="A0A8S1ETZ2"/>
<sequence>MGLSIEGGDYRRLLNADMRSCALECRDDVSCLAYEWNKKENVCFLKSRSVSGELVAKPNTLVGFCLDDEDDVRHRMHDHVISGPVLVVAENVPDGDECKQICANVVANYYSWTPNPLNGSIEKQDYDEGNEDDEDEEEETSRLGRCSCIDTMNEVRLEFDSFSGIIPTPKKPRHRREILIFRQT</sequence>
<dbReference type="Pfam" id="PF00024">
    <property type="entry name" value="PAN_1"/>
    <property type="match status" value="1"/>
</dbReference>
<accession>A0A8S1ETZ2</accession>
<dbReference type="Gene3D" id="3.50.4.10">
    <property type="entry name" value="Hepatocyte Growth Factor"/>
    <property type="match status" value="1"/>
</dbReference>
<evidence type="ECO:0000259" key="2">
    <source>
        <dbReference type="Pfam" id="PF00024"/>
    </source>
</evidence>
<comment type="caution">
    <text evidence="3">The sequence shown here is derived from an EMBL/GenBank/DDBJ whole genome shotgun (WGS) entry which is preliminary data.</text>
</comment>
<dbReference type="Proteomes" id="UP000494206">
    <property type="component" value="Unassembled WGS sequence"/>
</dbReference>
<feature type="compositionally biased region" description="Acidic residues" evidence="1">
    <location>
        <begin position="125"/>
        <end position="139"/>
    </location>
</feature>
<proteinExistence type="predicted"/>
<evidence type="ECO:0000313" key="4">
    <source>
        <dbReference type="Proteomes" id="UP000494206"/>
    </source>
</evidence>
<evidence type="ECO:0000256" key="1">
    <source>
        <dbReference type="SAM" id="MobiDB-lite"/>
    </source>
</evidence>
<keyword evidence="4" id="KW-1185">Reference proteome</keyword>
<dbReference type="EMBL" id="CADEPM010000004">
    <property type="protein sequence ID" value="CAB3404181.1"/>
    <property type="molecule type" value="Genomic_DNA"/>
</dbReference>
<reference evidence="3 4" key="1">
    <citation type="submission" date="2020-04" db="EMBL/GenBank/DDBJ databases">
        <authorList>
            <person name="Laetsch R D."/>
            <person name="Stevens L."/>
            <person name="Kumar S."/>
            <person name="Blaxter L. M."/>
        </authorList>
    </citation>
    <scope>NUCLEOTIDE SEQUENCE [LARGE SCALE GENOMIC DNA]</scope>
</reference>
<dbReference type="OrthoDB" id="5782698at2759"/>
<gene>
    <name evidence="3" type="ORF">CBOVIS_LOCUS6556</name>
</gene>
<feature type="domain" description="Apple" evidence="2">
    <location>
        <begin position="14"/>
        <end position="51"/>
    </location>
</feature>
<protein>
    <recommendedName>
        <fullName evidence="2">Apple domain-containing protein</fullName>
    </recommendedName>
</protein>
<dbReference type="InterPro" id="IPR003609">
    <property type="entry name" value="Pan_app"/>
</dbReference>
<evidence type="ECO:0000313" key="3">
    <source>
        <dbReference type="EMBL" id="CAB3404181.1"/>
    </source>
</evidence>